<name>M5DYS6_9FIRM</name>
<dbReference type="Pfam" id="PF01547">
    <property type="entry name" value="SBP_bac_1"/>
    <property type="match status" value="1"/>
</dbReference>
<keyword evidence="6" id="KW-1185">Reference proteome</keyword>
<proteinExistence type="inferred from homology"/>
<comment type="caution">
    <text evidence="5">The sequence shown here is derived from an EMBL/GenBank/DDBJ whole genome shotgun (WGS) entry which is preliminary data.</text>
</comment>
<comment type="similarity">
    <text evidence="1">Belongs to the bacterial solute-binding protein 1 family.</text>
</comment>
<evidence type="ECO:0000256" key="2">
    <source>
        <dbReference type="ARBA" id="ARBA00022448"/>
    </source>
</evidence>
<protein>
    <submittedName>
        <fullName evidence="5">Extracellular solute-binding protein, family 1</fullName>
    </submittedName>
</protein>
<evidence type="ECO:0000313" key="5">
    <source>
        <dbReference type="EMBL" id="CCU78392.1"/>
    </source>
</evidence>
<dbReference type="EMBL" id="CAUI01000005">
    <property type="protein sequence ID" value="CCU78392.1"/>
    <property type="molecule type" value="Genomic_DNA"/>
</dbReference>
<dbReference type="PANTHER" id="PTHR30061">
    <property type="entry name" value="MALTOSE-BINDING PERIPLASMIC PROTEIN"/>
    <property type="match status" value="1"/>
</dbReference>
<evidence type="ECO:0000256" key="1">
    <source>
        <dbReference type="ARBA" id="ARBA00008520"/>
    </source>
</evidence>
<feature type="chain" id="PRO_5039438670" evidence="4">
    <location>
        <begin position="23"/>
        <end position="436"/>
    </location>
</feature>
<dbReference type="SUPFAM" id="SSF53850">
    <property type="entry name" value="Periplasmic binding protein-like II"/>
    <property type="match status" value="1"/>
</dbReference>
<dbReference type="OrthoDB" id="383712at2"/>
<evidence type="ECO:0000313" key="6">
    <source>
        <dbReference type="Proteomes" id="UP000012063"/>
    </source>
</evidence>
<sequence length="436" mass="50237">MSKFKKIFFVFILMILVFPAAAQAEKEIEFWTISLSPQYDDYFLGKIEEFESKNPDFKIIWEDTNFSSINQKLRYRIAAGDVPEVVNLSPQLMSSLLKEDLLYSISDLKQDYSQYYYPLLWDNGFYKGKYYAFPWYVSSKLMAYNQEIFKIAELDPETVINDRKQLFEIAEEITKKTGVYALMPQIKIHHEFIEAGIDLFEDQNKRRKAAFNTEAAEKIITKYQELVGKGVIPKDTLNSGFNIALERYKKNDLAILFTAPQFLDSIENESKYLKEQTALAAIPTAKDGVINSPLMNLVIPKGADYKKEAAEFAYLITSAESQHEFSQRSSILSSALNLEENLALEKEEIITETTAGKSLENEAQKILRKQLFKNKDLTLIHPQADKLLKVMDEQFARAFANKITAKEALDNMEKEWNQILNKDNNEAANNEENNNE</sequence>
<dbReference type="InParanoid" id="M5DYS6"/>
<evidence type="ECO:0000256" key="4">
    <source>
        <dbReference type="SAM" id="SignalP"/>
    </source>
</evidence>
<dbReference type="GO" id="GO:0015768">
    <property type="term" value="P:maltose transport"/>
    <property type="evidence" value="ECO:0007669"/>
    <property type="project" value="TreeGrafter"/>
</dbReference>
<accession>M5DYS6</accession>
<dbReference type="InterPro" id="IPR006059">
    <property type="entry name" value="SBP"/>
</dbReference>
<dbReference type="AlphaFoldDB" id="M5DYS6"/>
<dbReference type="GO" id="GO:1901982">
    <property type="term" value="F:maltose binding"/>
    <property type="evidence" value="ECO:0007669"/>
    <property type="project" value="TreeGrafter"/>
</dbReference>
<dbReference type="PANTHER" id="PTHR30061:SF50">
    <property type="entry name" value="MALTOSE_MALTODEXTRIN-BINDING PERIPLASMIC PROTEIN"/>
    <property type="match status" value="1"/>
</dbReference>
<dbReference type="GO" id="GO:0055052">
    <property type="term" value="C:ATP-binding cassette (ABC) transporter complex, substrate-binding subunit-containing"/>
    <property type="evidence" value="ECO:0007669"/>
    <property type="project" value="TreeGrafter"/>
</dbReference>
<feature type="signal peptide" evidence="4">
    <location>
        <begin position="1"/>
        <end position="22"/>
    </location>
</feature>
<dbReference type="GO" id="GO:0042956">
    <property type="term" value="P:maltodextrin transmembrane transport"/>
    <property type="evidence" value="ECO:0007669"/>
    <property type="project" value="TreeGrafter"/>
</dbReference>
<dbReference type="eggNOG" id="COG1653">
    <property type="taxonomic scope" value="Bacteria"/>
</dbReference>
<gene>
    <name evidence="5" type="ORF">HSACCH_00590</name>
</gene>
<evidence type="ECO:0000256" key="3">
    <source>
        <dbReference type="ARBA" id="ARBA00022729"/>
    </source>
</evidence>
<reference evidence="6" key="1">
    <citation type="journal article" date="2013" name="Genome Announc.">
        <title>Genome Sequence of Halanaerobium saccharolyticum subsp. saccharolyticum Strain DSM 6643T, a Halophilic Hydrogen-Producing Bacterium.</title>
        <authorList>
            <person name="Kivisto A."/>
            <person name="Larjo A."/>
            <person name="Ciranna A."/>
            <person name="Santala V."/>
            <person name="Roos C."/>
            <person name="Karp M."/>
        </authorList>
    </citation>
    <scope>NUCLEOTIDE SEQUENCE [LARGE SCALE GENOMIC DNA]</scope>
    <source>
        <strain evidence="6">DSM 6643</strain>
    </source>
</reference>
<dbReference type="Gene3D" id="3.40.190.10">
    <property type="entry name" value="Periplasmic binding protein-like II"/>
    <property type="match status" value="1"/>
</dbReference>
<organism evidence="5 6">
    <name type="scientific">Halanaerobium saccharolyticum subsp. saccharolyticum DSM 6643</name>
    <dbReference type="NCBI Taxonomy" id="1293054"/>
    <lineage>
        <taxon>Bacteria</taxon>
        <taxon>Bacillati</taxon>
        <taxon>Bacillota</taxon>
        <taxon>Clostridia</taxon>
        <taxon>Halanaerobiales</taxon>
        <taxon>Halanaerobiaceae</taxon>
        <taxon>Halanaerobium</taxon>
    </lineage>
</organism>
<dbReference type="STRING" id="1293054.HSACCH_00590"/>
<dbReference type="Proteomes" id="UP000012063">
    <property type="component" value="Unassembled WGS sequence"/>
</dbReference>
<keyword evidence="3 4" id="KW-0732">Signal</keyword>
<dbReference type="RefSeq" id="WP_005487726.1">
    <property type="nucleotide sequence ID" value="NZ_CAUI01000005.1"/>
</dbReference>
<keyword evidence="2" id="KW-0813">Transport</keyword>